<name>A0ABN2K6V5_9ACTN</name>
<dbReference type="EMBL" id="BAAALS010000008">
    <property type="protein sequence ID" value="GAA1749464.1"/>
    <property type="molecule type" value="Genomic_DNA"/>
</dbReference>
<dbReference type="Gene3D" id="3.40.50.2000">
    <property type="entry name" value="Glycogen Phosphorylase B"/>
    <property type="match status" value="1"/>
</dbReference>
<dbReference type="Pfam" id="PF13692">
    <property type="entry name" value="Glyco_trans_1_4"/>
    <property type="match status" value="1"/>
</dbReference>
<dbReference type="SUPFAM" id="SSF53756">
    <property type="entry name" value="UDP-Glycosyltransferase/glycogen phosphorylase"/>
    <property type="match status" value="1"/>
</dbReference>
<proteinExistence type="predicted"/>
<dbReference type="PANTHER" id="PTHR12526">
    <property type="entry name" value="GLYCOSYLTRANSFERASE"/>
    <property type="match status" value="1"/>
</dbReference>
<dbReference type="RefSeq" id="WP_344079353.1">
    <property type="nucleotide sequence ID" value="NZ_BAAALS010000008.1"/>
</dbReference>
<organism evidence="1 2">
    <name type="scientific">Luedemannella helvata</name>
    <dbReference type="NCBI Taxonomy" id="349315"/>
    <lineage>
        <taxon>Bacteria</taxon>
        <taxon>Bacillati</taxon>
        <taxon>Actinomycetota</taxon>
        <taxon>Actinomycetes</taxon>
        <taxon>Micromonosporales</taxon>
        <taxon>Micromonosporaceae</taxon>
        <taxon>Luedemannella</taxon>
    </lineage>
</organism>
<gene>
    <name evidence="1" type="ORF">GCM10009681_20830</name>
</gene>
<sequence length="358" mass="38740">MLFVDPELSMMAKLRRPDPASGAPQPGLHVLGPRLARLVPMVTPGNTRPGLRSLVQPLIKRAVRSALADLFPGSAEPVAAEVTCQYGWYRFVDSRHRMVYIKDDYVLGAELFGETRERMSQLEDQVIANVDTVAAVSLPLRDRLVAAGHQVELIPNGCDPDVYAKVDDAPPPADAPLRGPVAGLVGQINDRLDIGLLEAVADTGAPVLVVGPIGPGYDPARFLAFTERPNVCWVGGKPFEELPSYLRLIDVGLVPYVDNAFNRASFPLKTLEYLSAGRAVVSTPLPANDWLATDLIDVATGPGAFAASVVRALREPRTDALAQRRRAFAREHTWQRRADQLARLAGIGRGHVPGPHPS</sequence>
<accession>A0ABN2K6V5</accession>
<evidence type="ECO:0000313" key="2">
    <source>
        <dbReference type="Proteomes" id="UP001500655"/>
    </source>
</evidence>
<protein>
    <recommendedName>
        <fullName evidence="3">Glycosyltransferase family 1 protein</fullName>
    </recommendedName>
</protein>
<reference evidence="1 2" key="1">
    <citation type="journal article" date="2019" name="Int. J. Syst. Evol. Microbiol.">
        <title>The Global Catalogue of Microorganisms (GCM) 10K type strain sequencing project: providing services to taxonomists for standard genome sequencing and annotation.</title>
        <authorList>
            <consortium name="The Broad Institute Genomics Platform"/>
            <consortium name="The Broad Institute Genome Sequencing Center for Infectious Disease"/>
            <person name="Wu L."/>
            <person name="Ma J."/>
        </authorList>
    </citation>
    <scope>NUCLEOTIDE SEQUENCE [LARGE SCALE GENOMIC DNA]</scope>
    <source>
        <strain evidence="1 2">JCM 13249</strain>
    </source>
</reference>
<evidence type="ECO:0000313" key="1">
    <source>
        <dbReference type="EMBL" id="GAA1749464.1"/>
    </source>
</evidence>
<comment type="caution">
    <text evidence="1">The sequence shown here is derived from an EMBL/GenBank/DDBJ whole genome shotgun (WGS) entry which is preliminary data.</text>
</comment>
<evidence type="ECO:0008006" key="3">
    <source>
        <dbReference type="Google" id="ProtNLM"/>
    </source>
</evidence>
<keyword evidence="2" id="KW-1185">Reference proteome</keyword>
<dbReference type="Proteomes" id="UP001500655">
    <property type="component" value="Unassembled WGS sequence"/>
</dbReference>